<evidence type="ECO:0000256" key="1">
    <source>
        <dbReference type="ARBA" id="ARBA00004141"/>
    </source>
</evidence>
<evidence type="ECO:0000256" key="6">
    <source>
        <dbReference type="ARBA" id="ARBA00023136"/>
    </source>
</evidence>
<keyword evidence="9" id="KW-1185">Reference proteome</keyword>
<evidence type="ECO:0000256" key="4">
    <source>
        <dbReference type="ARBA" id="ARBA00022692"/>
    </source>
</evidence>
<comment type="caution">
    <text evidence="8">The sequence shown here is derived from an EMBL/GenBank/DDBJ whole genome shotgun (WGS) entry which is preliminary data.</text>
</comment>
<keyword evidence="3" id="KW-0813">Transport</keyword>
<dbReference type="EMBL" id="JARVKM010000001">
    <property type="protein sequence ID" value="KAK9783491.1"/>
    <property type="molecule type" value="Genomic_DNA"/>
</dbReference>
<feature type="transmembrane region" description="Helical" evidence="7">
    <location>
        <begin position="121"/>
        <end position="142"/>
    </location>
</feature>
<evidence type="ECO:0000256" key="5">
    <source>
        <dbReference type="ARBA" id="ARBA00022989"/>
    </source>
</evidence>
<feature type="transmembrane region" description="Helical" evidence="7">
    <location>
        <begin position="61"/>
        <end position="80"/>
    </location>
</feature>
<evidence type="ECO:0000256" key="2">
    <source>
        <dbReference type="ARBA" id="ARBA00007520"/>
    </source>
</evidence>
<evidence type="ECO:0000256" key="7">
    <source>
        <dbReference type="SAM" id="Phobius"/>
    </source>
</evidence>
<accession>A0ABR2Y8F1</accession>
<proteinExistence type="inferred from homology"/>
<keyword evidence="6 7" id="KW-0472">Membrane</keyword>
<feature type="transmembrane region" description="Helical" evidence="7">
    <location>
        <begin position="92"/>
        <end position="109"/>
    </location>
</feature>
<feature type="transmembrane region" description="Helical" evidence="7">
    <location>
        <begin position="232"/>
        <end position="250"/>
    </location>
</feature>
<evidence type="ECO:0000256" key="3">
    <source>
        <dbReference type="ARBA" id="ARBA00022448"/>
    </source>
</evidence>
<reference evidence="8 9" key="1">
    <citation type="submission" date="2024-02" db="EMBL/GenBank/DDBJ databases">
        <title>First draft genome assembly of two strains of Seiridium cardinale.</title>
        <authorList>
            <person name="Emiliani G."/>
            <person name="Scali E."/>
        </authorList>
    </citation>
    <scope>NUCLEOTIDE SEQUENCE [LARGE SCALE GENOMIC DNA]</scope>
    <source>
        <strain evidence="8 9">BM-138-000479</strain>
    </source>
</reference>
<gene>
    <name evidence="8" type="ORF">SCAR479_00050</name>
</gene>
<protein>
    <submittedName>
        <fullName evidence="8">MFS general substrate transporter</fullName>
    </submittedName>
</protein>
<evidence type="ECO:0000313" key="8">
    <source>
        <dbReference type="EMBL" id="KAK9783491.1"/>
    </source>
</evidence>
<comment type="similarity">
    <text evidence="2">Belongs to the major facilitator superfamily. TCR/Tet family.</text>
</comment>
<dbReference type="Proteomes" id="UP001465668">
    <property type="component" value="Unassembled WGS sequence"/>
</dbReference>
<keyword evidence="4 7" id="KW-0812">Transmembrane</keyword>
<evidence type="ECO:0000313" key="9">
    <source>
        <dbReference type="Proteomes" id="UP001465668"/>
    </source>
</evidence>
<dbReference type="PANTHER" id="PTHR23501">
    <property type="entry name" value="MAJOR FACILITATOR SUPERFAMILY"/>
    <property type="match status" value="1"/>
</dbReference>
<name>A0ABR2Y8F1_9PEZI</name>
<feature type="transmembrane region" description="Helical" evidence="7">
    <location>
        <begin position="27"/>
        <end position="49"/>
    </location>
</feature>
<sequence length="256" mass="27365">MLTTIYYTLLVFQFTRGDGALETGIRLLPLMSMIILFSILNGVLMPKLGYYSPWQVDFPDFLSPLSMGLLSHFLVLPISLRNKCPEKLLDRIHVPLGNAVILAGAVPMFRMDATTSDSAIYGYTALICMAIGSFLTASVSVAQTIVGASEASNAVGAMMPKAQNVGTITFLGVAGSLYGNIGVEKLGTLLPGHSASDLLQLTTGTRSSLFESLSPELQTEVAEQITLSIRNGFGIIVGGSALSFISAFFLSRHKVY</sequence>
<keyword evidence="5 7" id="KW-1133">Transmembrane helix</keyword>
<dbReference type="PANTHER" id="PTHR23501:SF12">
    <property type="entry name" value="MAJOR FACILITATOR SUPERFAMILY (MFS) PROFILE DOMAIN-CONTAINING PROTEIN-RELATED"/>
    <property type="match status" value="1"/>
</dbReference>
<comment type="subcellular location">
    <subcellularLocation>
        <location evidence="1">Membrane</location>
        <topology evidence="1">Multi-pass membrane protein</topology>
    </subcellularLocation>
</comment>
<organism evidence="8 9">
    <name type="scientific">Seiridium cardinale</name>
    <dbReference type="NCBI Taxonomy" id="138064"/>
    <lineage>
        <taxon>Eukaryota</taxon>
        <taxon>Fungi</taxon>
        <taxon>Dikarya</taxon>
        <taxon>Ascomycota</taxon>
        <taxon>Pezizomycotina</taxon>
        <taxon>Sordariomycetes</taxon>
        <taxon>Xylariomycetidae</taxon>
        <taxon>Amphisphaeriales</taxon>
        <taxon>Sporocadaceae</taxon>
        <taxon>Seiridium</taxon>
    </lineage>
</organism>